<organism evidence="1">
    <name type="scientific">uncultured Caudovirales phage</name>
    <dbReference type="NCBI Taxonomy" id="2100421"/>
    <lineage>
        <taxon>Viruses</taxon>
        <taxon>Duplodnaviria</taxon>
        <taxon>Heunggongvirae</taxon>
        <taxon>Uroviricota</taxon>
        <taxon>Caudoviricetes</taxon>
        <taxon>Peduoviridae</taxon>
        <taxon>Maltschvirus</taxon>
        <taxon>Maltschvirus maltsch</taxon>
    </lineage>
</organism>
<dbReference type="Pfam" id="PF02794">
    <property type="entry name" value="HlyC"/>
    <property type="match status" value="1"/>
</dbReference>
<keyword evidence="1" id="KW-0012">Acyltransferase</keyword>
<name>A0A6J7WXX7_9CAUD</name>
<dbReference type="GO" id="GO:0009404">
    <property type="term" value="P:toxin metabolic process"/>
    <property type="evidence" value="ECO:0007669"/>
    <property type="project" value="InterPro"/>
</dbReference>
<dbReference type="GO" id="GO:0016746">
    <property type="term" value="F:acyltransferase activity"/>
    <property type="evidence" value="ECO:0007669"/>
    <property type="project" value="UniProtKB-KW"/>
</dbReference>
<accession>A0A6J7WXX7</accession>
<keyword evidence="1" id="KW-0808">Transferase</keyword>
<gene>
    <name evidence="1" type="ORF">UFOVP237_30</name>
</gene>
<dbReference type="InterPro" id="IPR003996">
    <property type="entry name" value="RTX_toxin-activating_protC_bac"/>
</dbReference>
<dbReference type="EMBL" id="LR798277">
    <property type="protein sequence ID" value="CAB5219903.1"/>
    <property type="molecule type" value="Genomic_DNA"/>
</dbReference>
<proteinExistence type="predicted"/>
<reference evidence="1" key="1">
    <citation type="submission" date="2020-05" db="EMBL/GenBank/DDBJ databases">
        <authorList>
            <person name="Chiriac C."/>
            <person name="Salcher M."/>
            <person name="Ghai R."/>
            <person name="Kavagutti S V."/>
        </authorList>
    </citation>
    <scope>NUCLEOTIDE SEQUENCE</scope>
</reference>
<evidence type="ECO:0000313" key="1">
    <source>
        <dbReference type="EMBL" id="CAB5219903.1"/>
    </source>
</evidence>
<sequence length="130" mass="15038">MIEDVLSLMHTSRLHRKWYVEDVFNIVMPPIDLGQCIIVREKDKCVGFGTFAFLNDEALNKFLTGSAKLSRKDFNSGHHIVLVDVISPYGHAREITTKMRDRLIELGHWGKIIKYVRYYGTTRVVKESVI</sequence>
<protein>
    <submittedName>
        <fullName evidence="1">HlyC ACP,hemolysin acyltransferase (Hemolysin-activating protein)</fullName>
    </submittedName>
</protein>